<dbReference type="EMBL" id="JACHFK010000024">
    <property type="protein sequence ID" value="MBB5379218.1"/>
    <property type="molecule type" value="Genomic_DNA"/>
</dbReference>
<keyword evidence="5" id="KW-1185">Reference proteome</keyword>
<accession>A0A7W8NTK3</accession>
<proteinExistence type="predicted"/>
<gene>
    <name evidence="2" type="ORF">GCM10017781_46500</name>
    <name evidence="3" type="ORF">HNQ07_004733</name>
</gene>
<feature type="signal peptide" evidence="1">
    <location>
        <begin position="1"/>
        <end position="26"/>
    </location>
</feature>
<name>A0A7W8NTK3_9DEIO</name>
<reference evidence="2" key="1">
    <citation type="journal article" date="2014" name="Int. J. Syst. Evol. Microbiol.">
        <title>Complete genome of a new Firmicutes species belonging to the dominant human colonic microbiota ('Ruminococcus bicirculans') reveals two chromosomes and a selective capacity to utilize plant glucans.</title>
        <authorList>
            <consortium name="NISC Comparative Sequencing Program"/>
            <person name="Wegmann U."/>
            <person name="Louis P."/>
            <person name="Goesmann A."/>
            <person name="Henrissat B."/>
            <person name="Duncan S.H."/>
            <person name="Flint H.J."/>
        </authorList>
    </citation>
    <scope>NUCLEOTIDE SEQUENCE</scope>
    <source>
        <strain evidence="2">CGMCC 1.18437</strain>
    </source>
</reference>
<evidence type="ECO:0000256" key="1">
    <source>
        <dbReference type="SAM" id="SignalP"/>
    </source>
</evidence>
<evidence type="ECO:0000313" key="4">
    <source>
        <dbReference type="Proteomes" id="UP000539473"/>
    </source>
</evidence>
<evidence type="ECO:0000313" key="5">
    <source>
        <dbReference type="Proteomes" id="UP000619376"/>
    </source>
</evidence>
<reference evidence="2" key="4">
    <citation type="submission" date="2024-05" db="EMBL/GenBank/DDBJ databases">
        <authorList>
            <person name="Sun Q."/>
            <person name="Zhou Y."/>
        </authorList>
    </citation>
    <scope>NUCLEOTIDE SEQUENCE</scope>
    <source>
        <strain evidence="2">CGMCC 1.18437</strain>
    </source>
</reference>
<evidence type="ECO:0000313" key="2">
    <source>
        <dbReference type="EMBL" id="GHF65506.1"/>
    </source>
</evidence>
<sequence length="250" mass="26880">MRRPDLRPLRRVFLLVTLLGGRLVSAAPVDDALVALLRGQPDAAVTLLTGRNDAPSLALLARSYVGQAVFVPTDAAKRALYARSEAAARAALAADPRNADAHVELANALALQLPGTGLVKATQVGREIRTLYERAVTLDPGQARGWMGLGGWHAQALALGSLVALAVGASEQAMRDDHRRAIELEPNEVFYRLTYADDLLLLAKAQPRRAGPLTAEARGVLTAAAALTPTTYWQAYDLKQVRERLRVLGR</sequence>
<keyword evidence="1" id="KW-0732">Signal</keyword>
<dbReference type="EMBL" id="BNAJ01000024">
    <property type="protein sequence ID" value="GHF65506.1"/>
    <property type="molecule type" value="Genomic_DNA"/>
</dbReference>
<dbReference type="InterPro" id="IPR011990">
    <property type="entry name" value="TPR-like_helical_dom_sf"/>
</dbReference>
<evidence type="ECO:0000313" key="3">
    <source>
        <dbReference type="EMBL" id="MBB5379218.1"/>
    </source>
</evidence>
<organism evidence="3 4">
    <name type="scientific">Deinococcus metalli</name>
    <dbReference type="NCBI Taxonomy" id="1141878"/>
    <lineage>
        <taxon>Bacteria</taxon>
        <taxon>Thermotogati</taxon>
        <taxon>Deinococcota</taxon>
        <taxon>Deinococci</taxon>
        <taxon>Deinococcales</taxon>
        <taxon>Deinococcaceae</taxon>
        <taxon>Deinococcus</taxon>
    </lineage>
</organism>
<dbReference type="Gene3D" id="1.25.40.10">
    <property type="entry name" value="Tetratricopeptide repeat domain"/>
    <property type="match status" value="1"/>
</dbReference>
<comment type="caution">
    <text evidence="3">The sequence shown here is derived from an EMBL/GenBank/DDBJ whole genome shotgun (WGS) entry which is preliminary data.</text>
</comment>
<dbReference type="AlphaFoldDB" id="A0A7W8NTK3"/>
<dbReference type="RefSeq" id="WP_184116352.1">
    <property type="nucleotide sequence ID" value="NZ_BNAJ01000024.1"/>
</dbReference>
<reference evidence="3 4" key="3">
    <citation type="submission" date="2020-08" db="EMBL/GenBank/DDBJ databases">
        <title>Genomic Encyclopedia of Type Strains, Phase IV (KMG-IV): sequencing the most valuable type-strain genomes for metagenomic binning, comparative biology and taxonomic classification.</title>
        <authorList>
            <person name="Goeker M."/>
        </authorList>
    </citation>
    <scope>NUCLEOTIDE SEQUENCE [LARGE SCALE GENOMIC DNA]</scope>
    <source>
        <strain evidence="3 4">DSM 27521</strain>
    </source>
</reference>
<feature type="chain" id="PRO_5031161868" evidence="1">
    <location>
        <begin position="27"/>
        <end position="250"/>
    </location>
</feature>
<dbReference type="Proteomes" id="UP000539473">
    <property type="component" value="Unassembled WGS sequence"/>
</dbReference>
<protein>
    <submittedName>
        <fullName evidence="3">Uncharacterized protein</fullName>
    </submittedName>
</protein>
<reference evidence="5" key="2">
    <citation type="journal article" date="2019" name="Int. J. Syst. Evol. Microbiol.">
        <title>The Global Catalogue of Microorganisms (GCM) 10K type strain sequencing project: providing services to taxonomists for standard genome sequencing and annotation.</title>
        <authorList>
            <consortium name="The Broad Institute Genomics Platform"/>
            <consortium name="The Broad Institute Genome Sequencing Center for Infectious Disease"/>
            <person name="Wu L."/>
            <person name="Ma J."/>
        </authorList>
    </citation>
    <scope>NUCLEOTIDE SEQUENCE [LARGE SCALE GENOMIC DNA]</scope>
    <source>
        <strain evidence="5">CGMCC 1.18437</strain>
    </source>
</reference>
<dbReference type="Proteomes" id="UP000619376">
    <property type="component" value="Unassembled WGS sequence"/>
</dbReference>
<dbReference type="SUPFAM" id="SSF48452">
    <property type="entry name" value="TPR-like"/>
    <property type="match status" value="1"/>
</dbReference>